<evidence type="ECO:0000259" key="9">
    <source>
        <dbReference type="Pfam" id="PF25198"/>
    </source>
</evidence>
<evidence type="ECO:0000256" key="2">
    <source>
        <dbReference type="ARBA" id="ARBA00007886"/>
    </source>
</evidence>
<reference evidence="10 11" key="1">
    <citation type="submission" date="2024-09" db="EMBL/GenBank/DDBJ databases">
        <authorList>
            <person name="Sun Q."/>
            <person name="Mori K."/>
        </authorList>
    </citation>
    <scope>NUCLEOTIDE SEQUENCE [LARGE SCALE GENOMIC DNA]</scope>
    <source>
        <strain evidence="10 11">JCM 11201</strain>
    </source>
</reference>
<dbReference type="Pfam" id="PF25198">
    <property type="entry name" value="Spore_GerAC_N"/>
    <property type="match status" value="1"/>
</dbReference>
<feature type="domain" description="Spore germination GerAC-like C-terminal" evidence="8">
    <location>
        <begin position="212"/>
        <end position="380"/>
    </location>
</feature>
<keyword evidence="3" id="KW-0309">Germination</keyword>
<feature type="domain" description="Spore germination protein N-terminal" evidence="9">
    <location>
        <begin position="23"/>
        <end position="193"/>
    </location>
</feature>
<keyword evidence="6" id="KW-0564">Palmitate</keyword>
<dbReference type="PROSITE" id="PS51257">
    <property type="entry name" value="PROKAR_LIPOPROTEIN"/>
    <property type="match status" value="1"/>
</dbReference>
<evidence type="ECO:0000313" key="11">
    <source>
        <dbReference type="Proteomes" id="UP001589609"/>
    </source>
</evidence>
<dbReference type="PANTHER" id="PTHR35789:SF1">
    <property type="entry name" value="SPORE GERMINATION PROTEIN B3"/>
    <property type="match status" value="1"/>
</dbReference>
<comment type="subcellular location">
    <subcellularLocation>
        <location evidence="1">Membrane</location>
        <topology evidence="1">Lipid-anchor</topology>
    </subcellularLocation>
</comment>
<dbReference type="InterPro" id="IPR046953">
    <property type="entry name" value="Spore_GerAC-like_C"/>
</dbReference>
<dbReference type="Gene3D" id="6.20.190.10">
    <property type="entry name" value="Nutrient germinant receptor protein C, domain 1"/>
    <property type="match status" value="1"/>
</dbReference>
<evidence type="ECO:0000256" key="6">
    <source>
        <dbReference type="ARBA" id="ARBA00023139"/>
    </source>
</evidence>
<dbReference type="NCBIfam" id="TIGR02887">
    <property type="entry name" value="spore_ger_x_C"/>
    <property type="match status" value="1"/>
</dbReference>
<dbReference type="InterPro" id="IPR038501">
    <property type="entry name" value="Spore_GerAC_C_sf"/>
</dbReference>
<dbReference type="Proteomes" id="UP001589609">
    <property type="component" value="Unassembled WGS sequence"/>
</dbReference>
<evidence type="ECO:0000313" key="10">
    <source>
        <dbReference type="EMBL" id="MFB9761559.1"/>
    </source>
</evidence>
<evidence type="ECO:0000256" key="4">
    <source>
        <dbReference type="ARBA" id="ARBA00022729"/>
    </source>
</evidence>
<keyword evidence="7" id="KW-0449">Lipoprotein</keyword>
<protein>
    <submittedName>
        <fullName evidence="10">Ger(X)C family spore germination protein</fullName>
    </submittedName>
</protein>
<dbReference type="RefSeq" id="WP_379951718.1">
    <property type="nucleotide sequence ID" value="NZ_JBHMAF010000194.1"/>
</dbReference>
<keyword evidence="4" id="KW-0732">Signal</keyword>
<dbReference type="EMBL" id="JBHMAF010000194">
    <property type="protein sequence ID" value="MFB9761559.1"/>
    <property type="molecule type" value="Genomic_DNA"/>
</dbReference>
<organism evidence="10 11">
    <name type="scientific">Ectobacillus funiculus</name>
    <dbReference type="NCBI Taxonomy" id="137993"/>
    <lineage>
        <taxon>Bacteria</taxon>
        <taxon>Bacillati</taxon>
        <taxon>Bacillota</taxon>
        <taxon>Bacilli</taxon>
        <taxon>Bacillales</taxon>
        <taxon>Bacillaceae</taxon>
        <taxon>Ectobacillus</taxon>
    </lineage>
</organism>
<comment type="caution">
    <text evidence="10">The sequence shown here is derived from an EMBL/GenBank/DDBJ whole genome shotgun (WGS) entry which is preliminary data.</text>
</comment>
<gene>
    <name evidence="10" type="ORF">ACFFMS_25290</name>
</gene>
<proteinExistence type="inferred from homology"/>
<dbReference type="InterPro" id="IPR057336">
    <property type="entry name" value="GerAC_N"/>
</dbReference>
<evidence type="ECO:0000256" key="5">
    <source>
        <dbReference type="ARBA" id="ARBA00023136"/>
    </source>
</evidence>
<comment type="similarity">
    <text evidence="2">Belongs to the GerABKC lipoprotein family.</text>
</comment>
<keyword evidence="5" id="KW-0472">Membrane</keyword>
<sequence length="390" mass="43640">MRKLGILVICCVMILVLAGCWSRVEINDIAIVTATAIDKMRDGKIRIALQVAIPKKLGPVGAGGSGGEMETTLLISETGENVMDASRKLQEKFPRRIFFSHSRNIIIGERAAKDGVFPLLSFFARGREARLRGFILFSKGEAARILKPAPNIERYTSEAIREELKAGVGLRIMQKDFIDMLTTEGISPAAAQVAIRPAEKGRKNAGLNPAISGTAVFRQDKLVGWIDERDTRGVLWFRNEVERSNITVTVPKEKGGGKIGTQLLTGKTKVKPILEQGKVKMKVNVHAEVELFENGSSLDLGNPKVLQYVQNLLEMDVKKRMQSALYKAQKQFHSDIFGFGNSLYRTYPKLWKERFKKQWNEEFPELEVSITPHISIVRIGLYVKSPEMKD</sequence>
<evidence type="ECO:0000259" key="8">
    <source>
        <dbReference type="Pfam" id="PF05504"/>
    </source>
</evidence>
<evidence type="ECO:0000256" key="1">
    <source>
        <dbReference type="ARBA" id="ARBA00004635"/>
    </source>
</evidence>
<dbReference type="Gene3D" id="3.30.300.210">
    <property type="entry name" value="Nutrient germinant receptor protein C, domain 3"/>
    <property type="match status" value="1"/>
</dbReference>
<evidence type="ECO:0000256" key="7">
    <source>
        <dbReference type="ARBA" id="ARBA00023288"/>
    </source>
</evidence>
<dbReference type="PANTHER" id="PTHR35789">
    <property type="entry name" value="SPORE GERMINATION PROTEIN B3"/>
    <property type="match status" value="1"/>
</dbReference>
<dbReference type="Pfam" id="PF05504">
    <property type="entry name" value="Spore_GerAC"/>
    <property type="match status" value="1"/>
</dbReference>
<dbReference type="InterPro" id="IPR008844">
    <property type="entry name" value="Spore_GerAC-like"/>
</dbReference>
<evidence type="ECO:0000256" key="3">
    <source>
        <dbReference type="ARBA" id="ARBA00022544"/>
    </source>
</evidence>
<accession>A0ABV5WLU3</accession>
<name>A0ABV5WLU3_9BACI</name>
<keyword evidence="11" id="KW-1185">Reference proteome</keyword>